<dbReference type="RefSeq" id="WP_151970124.1">
    <property type="nucleotide sequence ID" value="NZ_AP019860.1"/>
</dbReference>
<keyword evidence="2" id="KW-1185">Reference proteome</keyword>
<dbReference type="Proteomes" id="UP000326354">
    <property type="component" value="Chromosome"/>
</dbReference>
<dbReference type="AlphaFoldDB" id="A0A5S9F4R0"/>
<accession>A0A5S9F4R0</accession>
<dbReference type="EMBL" id="AP019860">
    <property type="protein sequence ID" value="BBM86046.1"/>
    <property type="molecule type" value="Genomic_DNA"/>
</dbReference>
<organism evidence="1 2">
    <name type="scientific">Uabimicrobium amorphum</name>
    <dbReference type="NCBI Taxonomy" id="2596890"/>
    <lineage>
        <taxon>Bacteria</taxon>
        <taxon>Pseudomonadati</taxon>
        <taxon>Planctomycetota</taxon>
        <taxon>Candidatus Uabimicrobiia</taxon>
        <taxon>Candidatus Uabimicrobiales</taxon>
        <taxon>Candidatus Uabimicrobiaceae</taxon>
        <taxon>Candidatus Uabimicrobium</taxon>
    </lineage>
</organism>
<gene>
    <name evidence="1" type="ORF">UABAM_04432</name>
</gene>
<proteinExistence type="predicted"/>
<name>A0A5S9F4R0_UABAM</name>
<dbReference type="KEGG" id="uam:UABAM_04432"/>
<protein>
    <submittedName>
        <fullName evidence="1">Membrane protein</fullName>
    </submittedName>
</protein>
<sequence>MNWFKNVFGIFLEWSIQRWILWTGKKIKVKDAPWLVGPVNFETKIGSEFYKKYAARENLSIHECTEDKGLLDDFNALHSESFDTNKVDPDVLEFYEKTANFSLDVWSQWYGVMSIGAKILISTVSKQIEQLNLPLSSLDTSQGMTSQVIQLRRENGEVAYTCWLRKVKATDQVVYAGFYTTCTPPRYGKPCVKVFFPLPRGYVTVILRPQLEADGSFKLISYGKKIGDPGYYRIHQVDEETIKIKYVPIKEVIHVYNDEEKVLRTDHEFRFLGMKLLKLHYKINRKYPK</sequence>
<reference evidence="1 2" key="1">
    <citation type="submission" date="2019-08" db="EMBL/GenBank/DDBJ databases">
        <title>Complete genome sequence of Candidatus Uab amorphum.</title>
        <authorList>
            <person name="Shiratori T."/>
            <person name="Suzuki S."/>
            <person name="Kakizawa Y."/>
            <person name="Ishida K."/>
        </authorList>
    </citation>
    <scope>NUCLEOTIDE SEQUENCE [LARGE SCALE GENOMIC DNA]</scope>
    <source>
        <strain evidence="1 2">SRT547</strain>
    </source>
</reference>
<evidence type="ECO:0000313" key="1">
    <source>
        <dbReference type="EMBL" id="BBM86046.1"/>
    </source>
</evidence>
<dbReference type="OrthoDB" id="3678706at2"/>
<evidence type="ECO:0000313" key="2">
    <source>
        <dbReference type="Proteomes" id="UP000326354"/>
    </source>
</evidence>